<sequence>MMHMRGRAVLLALLPVLLWWLGGGVVHAARTDVPAAAFVRGGDLWLKEGADERKLADGPFIRNPKWSFDGEWLAFTKGEQERELWVVHAPTGRRSLVTAAGSRYFEWSPADLKLAYRTERRLQYVDARQPDKPIASADGIGNYSWLPDGKGFFASSGSELQPDGWTPVILYEIPLRALGDPDRYVTVHVLPRPSDEFFAVGTSSFKWSADGRWIAFLATPTASLSADSNTLCVVSADGVVFRTLDEMANNEQWFEWAPNDDRLAFIKGVGRDAGVNKRLKVLDVATGRSAVYTPEGFADQSLVWQGPGQIVVSRAKESARDVSLNDRDKPRLFAIELASGRQSGLTKPPAGFGDYVQAALRNRLSWVRSDGKTANALLSRPNGRRAALWIEGLDQASNYYGQWYWNEVLRLFDRR</sequence>
<gene>
    <name evidence="1" type="ORF">IDH41_06200</name>
</gene>
<dbReference type="Gene3D" id="2.120.10.30">
    <property type="entry name" value="TolB, C-terminal domain"/>
    <property type="match status" value="2"/>
</dbReference>
<dbReference type="EMBL" id="JACXIY010000008">
    <property type="protein sequence ID" value="MBD2868158.1"/>
    <property type="molecule type" value="Genomic_DNA"/>
</dbReference>
<dbReference type="AlphaFoldDB" id="A0A927H547"/>
<dbReference type="SUPFAM" id="SSF82171">
    <property type="entry name" value="DPP6 N-terminal domain-like"/>
    <property type="match status" value="1"/>
</dbReference>
<reference evidence="1" key="1">
    <citation type="submission" date="2020-09" db="EMBL/GenBank/DDBJ databases">
        <title>A novel bacterium of genus Paenibacillus, isolated from South China Sea.</title>
        <authorList>
            <person name="Huang H."/>
            <person name="Mo K."/>
            <person name="Hu Y."/>
        </authorList>
    </citation>
    <scope>NUCLEOTIDE SEQUENCE</scope>
    <source>
        <strain evidence="1">IB182493</strain>
    </source>
</reference>
<dbReference type="Proteomes" id="UP000632125">
    <property type="component" value="Unassembled WGS sequence"/>
</dbReference>
<comment type="caution">
    <text evidence="1">The sequence shown here is derived from an EMBL/GenBank/DDBJ whole genome shotgun (WGS) entry which is preliminary data.</text>
</comment>
<keyword evidence="2" id="KW-1185">Reference proteome</keyword>
<dbReference type="RefSeq" id="WP_190859266.1">
    <property type="nucleotide sequence ID" value="NZ_JACXIY010000008.1"/>
</dbReference>
<proteinExistence type="predicted"/>
<name>A0A927H547_9BACL</name>
<evidence type="ECO:0000313" key="1">
    <source>
        <dbReference type="EMBL" id="MBD2868158.1"/>
    </source>
</evidence>
<organism evidence="1 2">
    <name type="scientific">Paenibacillus arenilitoris</name>
    <dbReference type="NCBI Taxonomy" id="2772299"/>
    <lineage>
        <taxon>Bacteria</taxon>
        <taxon>Bacillati</taxon>
        <taxon>Bacillota</taxon>
        <taxon>Bacilli</taxon>
        <taxon>Bacillales</taxon>
        <taxon>Paenibacillaceae</taxon>
        <taxon>Paenibacillus</taxon>
    </lineage>
</organism>
<dbReference type="InterPro" id="IPR011042">
    <property type="entry name" value="6-blade_b-propeller_TolB-like"/>
</dbReference>
<protein>
    <submittedName>
        <fullName evidence="1">PD40 domain-containing protein</fullName>
    </submittedName>
</protein>
<accession>A0A927H547</accession>
<evidence type="ECO:0000313" key="2">
    <source>
        <dbReference type="Proteomes" id="UP000632125"/>
    </source>
</evidence>